<feature type="domain" description="DUF4159" evidence="1">
    <location>
        <begin position="246"/>
        <end position="387"/>
    </location>
</feature>
<reference evidence="2 3" key="1">
    <citation type="journal article" date="2019" name="Genome Biol. Evol.">
        <title>Day and night: Metabolic profiles and evolutionary relationships of six axenic non-marine cyanobacteria.</title>
        <authorList>
            <person name="Will S.E."/>
            <person name="Henke P."/>
            <person name="Boedeker C."/>
            <person name="Huang S."/>
            <person name="Brinkmann H."/>
            <person name="Rohde M."/>
            <person name="Jarek M."/>
            <person name="Friedl T."/>
            <person name="Seufert S."/>
            <person name="Schumacher M."/>
            <person name="Overmann J."/>
            <person name="Neumann-Schaal M."/>
            <person name="Petersen J."/>
        </authorList>
    </citation>
    <scope>NUCLEOTIDE SEQUENCE [LARGE SCALE GENOMIC DNA]</scope>
    <source>
        <strain evidence="2 3">SAG 39.79</strain>
    </source>
</reference>
<accession>A0AB37UIL9</accession>
<dbReference type="InterPro" id="IPR025297">
    <property type="entry name" value="DUF4159"/>
</dbReference>
<gene>
    <name evidence="2" type="ORF">DSM107010_34870</name>
</gene>
<evidence type="ECO:0000259" key="1">
    <source>
        <dbReference type="Pfam" id="PF13709"/>
    </source>
</evidence>
<evidence type="ECO:0000313" key="2">
    <source>
        <dbReference type="EMBL" id="RUT11218.1"/>
    </source>
</evidence>
<proteinExistence type="predicted"/>
<dbReference type="RefSeq" id="WP_106166297.1">
    <property type="nucleotide sequence ID" value="NZ_JAVKZF010000004.1"/>
</dbReference>
<organism evidence="2 3">
    <name type="scientific">Chroococcidiopsis cubana SAG 39.79</name>
    <dbReference type="NCBI Taxonomy" id="388085"/>
    <lineage>
        <taxon>Bacteria</taxon>
        <taxon>Bacillati</taxon>
        <taxon>Cyanobacteriota</taxon>
        <taxon>Cyanophyceae</taxon>
        <taxon>Chroococcidiopsidales</taxon>
        <taxon>Chroococcidiopsidaceae</taxon>
        <taxon>Chroococcidiopsis</taxon>
    </lineage>
</organism>
<dbReference type="EMBL" id="RSCK01000029">
    <property type="protein sequence ID" value="RUT11218.1"/>
    <property type="molecule type" value="Genomic_DNA"/>
</dbReference>
<dbReference type="AlphaFoldDB" id="A0AB37UIL9"/>
<dbReference type="Proteomes" id="UP000282574">
    <property type="component" value="Unassembled WGS sequence"/>
</dbReference>
<evidence type="ECO:0000313" key="3">
    <source>
        <dbReference type="Proteomes" id="UP000282574"/>
    </source>
</evidence>
<dbReference type="Pfam" id="PF13709">
    <property type="entry name" value="DUF4159"/>
    <property type="match status" value="1"/>
</dbReference>
<name>A0AB37UIL9_9CYAN</name>
<keyword evidence="3" id="KW-1185">Reference proteome</keyword>
<protein>
    <recommendedName>
        <fullName evidence="1">DUF4159 domain-containing protein</fullName>
    </recommendedName>
</protein>
<dbReference type="Gene3D" id="3.40.50.12140">
    <property type="entry name" value="Domain of unknown function DUF4159"/>
    <property type="match status" value="1"/>
</dbReference>
<comment type="caution">
    <text evidence="2">The sequence shown here is derived from an EMBL/GenBank/DDBJ whole genome shotgun (WGS) entry which is preliminary data.</text>
</comment>
<sequence length="400" mass="44940">MTRPFPSPPNNPFERLQPSDGMLITASHWKKQENYHRRHQKENYQSLNQPGIVNGLGVRAVAAPKEVSAAYRDQRWVQIQPGRAIDLAGNVIVVPKPLNFRIATELKDSKPVKVYLVARYRDPDELEDRKTSEIVQETYRIDEKSTAPDPSVGDVELCQILLQINKNAITEPTDVFFPGYGDINLCERLQAKACPEGLVRVAQINRSDDPESSRNFYNLCYLVKVVERYCPSLRGVKDIEQVDWAANLQSYDLLYLTGQQKLSLNAVEVTALKSCLHSGGTLLVDVPSEATELIESVQFLAAKQLKSPLKPLEQLRPDHPLRNEPCLFDALPLINQQTIQLLCGGDGGLVLAIGDLASAWGLERGLNLPRGTIRDAQELGVNILHYAWKRRQLSNLYKEN</sequence>